<proteinExistence type="predicted"/>
<dbReference type="PANTHER" id="PTHR10048">
    <property type="entry name" value="PHOSPHATIDYLINOSITOL KINASE"/>
    <property type="match status" value="1"/>
</dbReference>
<dbReference type="GO" id="GO:0005777">
    <property type="term" value="C:peroxisome"/>
    <property type="evidence" value="ECO:0007669"/>
    <property type="project" value="TreeGrafter"/>
</dbReference>
<dbReference type="Gene3D" id="1.10.1070.11">
    <property type="entry name" value="Phosphatidylinositol 3-/4-kinase, catalytic domain"/>
    <property type="match status" value="1"/>
</dbReference>
<keyword evidence="1" id="KW-0808">Transferase</keyword>
<organism evidence="4">
    <name type="scientific">Arcella intermedia</name>
    <dbReference type="NCBI Taxonomy" id="1963864"/>
    <lineage>
        <taxon>Eukaryota</taxon>
        <taxon>Amoebozoa</taxon>
        <taxon>Tubulinea</taxon>
        <taxon>Elardia</taxon>
        <taxon>Arcellinida</taxon>
        <taxon>Sphaerothecina</taxon>
        <taxon>Arcellidae</taxon>
        <taxon>Arcella</taxon>
    </lineage>
</organism>
<evidence type="ECO:0000259" key="3">
    <source>
        <dbReference type="PROSITE" id="PS50290"/>
    </source>
</evidence>
<accession>A0A6B2LC16</accession>
<dbReference type="InterPro" id="IPR011009">
    <property type="entry name" value="Kinase-like_dom_sf"/>
</dbReference>
<dbReference type="InterPro" id="IPR036940">
    <property type="entry name" value="PI3/4_kinase_cat_sf"/>
</dbReference>
<evidence type="ECO:0000256" key="2">
    <source>
        <dbReference type="ARBA" id="ARBA00022777"/>
    </source>
</evidence>
<dbReference type="PROSITE" id="PS50290">
    <property type="entry name" value="PI3_4_KINASE_3"/>
    <property type="match status" value="1"/>
</dbReference>
<dbReference type="SMART" id="SM00146">
    <property type="entry name" value="PI3Kc"/>
    <property type="match status" value="1"/>
</dbReference>
<dbReference type="AlphaFoldDB" id="A0A6B2LC16"/>
<dbReference type="GO" id="GO:0000407">
    <property type="term" value="C:phagophore assembly site"/>
    <property type="evidence" value="ECO:0007669"/>
    <property type="project" value="TreeGrafter"/>
</dbReference>
<dbReference type="GO" id="GO:0005768">
    <property type="term" value="C:endosome"/>
    <property type="evidence" value="ECO:0007669"/>
    <property type="project" value="TreeGrafter"/>
</dbReference>
<dbReference type="Pfam" id="PF00454">
    <property type="entry name" value="PI3_PI4_kinase"/>
    <property type="match status" value="1"/>
</dbReference>
<sequence>MNIINCANKILKKHNLPTLLTYQILPISPTSGLLQIVENSITIYEIHKRFDNFWQYFRARKDDFSPRAVHRTFRGSVAVYSVVSFLLDVGDRHLENIMVTETAEFFHIDYGFILGEEPFWKKAVGPKAPVRITQTMKEAICFTSKDREEAFDQFIDICCEIYLVLRKHYALFLNLLAYLHIARPKIDFSFTPEKVEEDLVARFKLNYTDEDARRRFKDVFLASLKGNLAATLHDISRSLKKEGTLAKLSTSVTGVTSSVSEMVAKGLMAYWKQ</sequence>
<dbReference type="GO" id="GO:0006897">
    <property type="term" value="P:endocytosis"/>
    <property type="evidence" value="ECO:0007669"/>
    <property type="project" value="TreeGrafter"/>
</dbReference>
<dbReference type="PANTHER" id="PTHR10048:SF7">
    <property type="entry name" value="PHOSPHATIDYLINOSITOL 3-KINASE CATALYTIC SUBUNIT TYPE 3"/>
    <property type="match status" value="1"/>
</dbReference>
<dbReference type="InterPro" id="IPR015433">
    <property type="entry name" value="PI3/4_kinase"/>
</dbReference>
<dbReference type="InterPro" id="IPR018936">
    <property type="entry name" value="PI3/4_kinase_CS"/>
</dbReference>
<name>A0A6B2LC16_9EUKA</name>
<evidence type="ECO:0000313" key="4">
    <source>
        <dbReference type="EMBL" id="NDV34569.1"/>
    </source>
</evidence>
<reference evidence="4" key="1">
    <citation type="journal article" date="2020" name="J. Eukaryot. Microbiol.">
        <title>De novo Sequencing, Assembly and Annotation of the Transcriptome for the Free-Living Testate Amoeba Arcella intermedia.</title>
        <authorList>
            <person name="Ribeiro G.M."/>
            <person name="Porfirio-Sousa A.L."/>
            <person name="Maurer-Alcala X.X."/>
            <person name="Katz L.A."/>
            <person name="Lahr D.J.G."/>
        </authorList>
    </citation>
    <scope>NUCLEOTIDE SEQUENCE</scope>
</reference>
<dbReference type="GO" id="GO:0016303">
    <property type="term" value="F:1-phosphatidylinositol-3-kinase activity"/>
    <property type="evidence" value="ECO:0007669"/>
    <property type="project" value="TreeGrafter"/>
</dbReference>
<protein>
    <recommendedName>
        <fullName evidence="3">PI3K/PI4K catalytic domain-containing protein</fullName>
    </recommendedName>
</protein>
<dbReference type="EMBL" id="GIBP01005600">
    <property type="protein sequence ID" value="NDV34569.1"/>
    <property type="molecule type" value="Transcribed_RNA"/>
</dbReference>
<dbReference type="GO" id="GO:0000045">
    <property type="term" value="P:autophagosome assembly"/>
    <property type="evidence" value="ECO:0007669"/>
    <property type="project" value="TreeGrafter"/>
</dbReference>
<dbReference type="PROSITE" id="PS00916">
    <property type="entry name" value="PI3_4_KINASE_2"/>
    <property type="match status" value="1"/>
</dbReference>
<dbReference type="InterPro" id="IPR000403">
    <property type="entry name" value="PI3/4_kinase_cat_dom"/>
</dbReference>
<keyword evidence="2" id="KW-0418">Kinase</keyword>
<dbReference type="GO" id="GO:0034272">
    <property type="term" value="C:phosphatidylinositol 3-kinase complex, class III, type II"/>
    <property type="evidence" value="ECO:0007669"/>
    <property type="project" value="TreeGrafter"/>
</dbReference>
<dbReference type="GO" id="GO:0034271">
    <property type="term" value="C:phosphatidylinositol 3-kinase complex, class III, type I"/>
    <property type="evidence" value="ECO:0007669"/>
    <property type="project" value="TreeGrafter"/>
</dbReference>
<dbReference type="SUPFAM" id="SSF56112">
    <property type="entry name" value="Protein kinase-like (PK-like)"/>
    <property type="match status" value="1"/>
</dbReference>
<dbReference type="GO" id="GO:0048015">
    <property type="term" value="P:phosphatidylinositol-mediated signaling"/>
    <property type="evidence" value="ECO:0007669"/>
    <property type="project" value="TreeGrafter"/>
</dbReference>
<feature type="domain" description="PI3K/PI4K catalytic" evidence="3">
    <location>
        <begin position="1"/>
        <end position="228"/>
    </location>
</feature>
<evidence type="ECO:0000256" key="1">
    <source>
        <dbReference type="ARBA" id="ARBA00022679"/>
    </source>
</evidence>